<sequence length="100" mass="11011">MRYDDDGDSSALLVGPNSLNQDLLHVVFRVNKGNRTKASTLSTIACGVHFAIKRTYLSCTISTVWLQRLRCCSILSSRTNLVSGLTRTTTLSARHLVAEL</sequence>
<comment type="caution">
    <text evidence="1">The sequence shown here is derived from an EMBL/GenBank/DDBJ whole genome shotgun (WGS) entry which is preliminary data.</text>
</comment>
<gene>
    <name evidence="1" type="ORF">PsorP6_013979</name>
</gene>
<evidence type="ECO:0000313" key="1">
    <source>
        <dbReference type="EMBL" id="KAI9905924.1"/>
    </source>
</evidence>
<accession>A0ACC0VHH1</accession>
<protein>
    <submittedName>
        <fullName evidence="1">Uncharacterized protein</fullName>
    </submittedName>
</protein>
<dbReference type="EMBL" id="CM047588">
    <property type="protein sequence ID" value="KAI9905924.1"/>
    <property type="molecule type" value="Genomic_DNA"/>
</dbReference>
<reference evidence="1 2" key="1">
    <citation type="journal article" date="2022" name="bioRxiv">
        <title>The genome of the oomycete Peronosclerospora sorghi, a cosmopolitan pathogen of maize and sorghum, is inflated with dispersed pseudogenes.</title>
        <authorList>
            <person name="Fletcher K."/>
            <person name="Martin F."/>
            <person name="Isakeit T."/>
            <person name="Cavanaugh K."/>
            <person name="Magill C."/>
            <person name="Michelmore R."/>
        </authorList>
    </citation>
    <scope>NUCLEOTIDE SEQUENCE [LARGE SCALE GENOMIC DNA]</scope>
    <source>
        <strain evidence="1">P6</strain>
    </source>
</reference>
<proteinExistence type="predicted"/>
<dbReference type="Proteomes" id="UP001163321">
    <property type="component" value="Chromosome 9"/>
</dbReference>
<evidence type="ECO:0000313" key="2">
    <source>
        <dbReference type="Proteomes" id="UP001163321"/>
    </source>
</evidence>
<name>A0ACC0VHH1_9STRA</name>
<keyword evidence="2" id="KW-1185">Reference proteome</keyword>
<organism evidence="1 2">
    <name type="scientific">Peronosclerospora sorghi</name>
    <dbReference type="NCBI Taxonomy" id="230839"/>
    <lineage>
        <taxon>Eukaryota</taxon>
        <taxon>Sar</taxon>
        <taxon>Stramenopiles</taxon>
        <taxon>Oomycota</taxon>
        <taxon>Peronosporomycetes</taxon>
        <taxon>Peronosporales</taxon>
        <taxon>Peronosporaceae</taxon>
        <taxon>Peronosclerospora</taxon>
    </lineage>
</organism>